<dbReference type="Proteomes" id="UP000274131">
    <property type="component" value="Unassembled WGS sequence"/>
</dbReference>
<reference evidence="13" key="1">
    <citation type="submission" date="2017-02" db="UniProtKB">
        <authorList>
            <consortium name="WormBaseParasite"/>
        </authorList>
    </citation>
    <scope>IDENTIFICATION</scope>
</reference>
<evidence type="ECO:0000313" key="13">
    <source>
        <dbReference type="WBParaSite" id="EVEC_0000759301-mRNA-1"/>
    </source>
</evidence>
<dbReference type="WBParaSite" id="EVEC_0000759301-mRNA-1">
    <property type="protein sequence ID" value="EVEC_0000759301-mRNA-1"/>
    <property type="gene ID" value="EVEC_0000759301"/>
</dbReference>
<keyword evidence="7" id="KW-0804">Transcription</keyword>
<keyword evidence="2" id="KW-0479">Metal-binding</keyword>
<dbReference type="Pfam" id="PF00105">
    <property type="entry name" value="zf-C4"/>
    <property type="match status" value="1"/>
</dbReference>
<keyword evidence="12" id="KW-1185">Reference proteome</keyword>
<accession>A0A0N4VAS6</accession>
<dbReference type="InterPro" id="IPR013088">
    <property type="entry name" value="Znf_NHR/GATA"/>
</dbReference>
<evidence type="ECO:0000256" key="5">
    <source>
        <dbReference type="ARBA" id="ARBA00023015"/>
    </source>
</evidence>
<keyword evidence="4" id="KW-0862">Zinc</keyword>
<evidence type="ECO:0000256" key="7">
    <source>
        <dbReference type="ARBA" id="ARBA00023163"/>
    </source>
</evidence>
<dbReference type="PRINTS" id="PR00047">
    <property type="entry name" value="STROIDFINGER"/>
</dbReference>
<dbReference type="GO" id="GO:0004879">
    <property type="term" value="F:nuclear receptor activity"/>
    <property type="evidence" value="ECO:0007669"/>
    <property type="project" value="TreeGrafter"/>
</dbReference>
<dbReference type="STRING" id="51028.A0A0N4VAS6"/>
<reference evidence="11 12" key="2">
    <citation type="submission" date="2018-10" db="EMBL/GenBank/DDBJ databases">
        <authorList>
            <consortium name="Pathogen Informatics"/>
        </authorList>
    </citation>
    <scope>NUCLEOTIDE SEQUENCE [LARGE SCALE GENOMIC DNA]</scope>
</reference>
<keyword evidence="3" id="KW-0863">Zinc-finger</keyword>
<organism evidence="13">
    <name type="scientific">Enterobius vermicularis</name>
    <name type="common">Human pinworm</name>
    <dbReference type="NCBI Taxonomy" id="51028"/>
    <lineage>
        <taxon>Eukaryota</taxon>
        <taxon>Metazoa</taxon>
        <taxon>Ecdysozoa</taxon>
        <taxon>Nematoda</taxon>
        <taxon>Chromadorea</taxon>
        <taxon>Rhabditida</taxon>
        <taxon>Spirurina</taxon>
        <taxon>Oxyuridomorpha</taxon>
        <taxon>Oxyuroidea</taxon>
        <taxon>Oxyuridae</taxon>
        <taxon>Enterobius</taxon>
    </lineage>
</organism>
<dbReference type="SMART" id="SM00399">
    <property type="entry name" value="ZnF_C4"/>
    <property type="match status" value="1"/>
</dbReference>
<dbReference type="InterPro" id="IPR001628">
    <property type="entry name" value="Znf_hrmn_rcpt"/>
</dbReference>
<sequence>MMISSESISENDDGSSAGIQLPSYIPKQFKVCGDRAVGYNFSVITCESCKAFFRRNANREKDLPRCPFENKCQITVVSRRFCQLCRLKKCIQVRNSIKYLKRSESFTYYFFLYVDRETMKKITQVGMKQEWIMNESYRRKKKPRITSLPEKSDELNRMLEEIGDNDVTVSKDMLVKLVRKSTLSLYDFVFYNKADPTLKLFM</sequence>
<keyword evidence="9" id="KW-0539">Nucleus</keyword>
<evidence type="ECO:0000256" key="2">
    <source>
        <dbReference type="ARBA" id="ARBA00022723"/>
    </source>
</evidence>
<evidence type="ECO:0000256" key="4">
    <source>
        <dbReference type="ARBA" id="ARBA00022833"/>
    </source>
</evidence>
<dbReference type="InterPro" id="IPR050234">
    <property type="entry name" value="Nuclear_hormone_rcpt_NR1"/>
</dbReference>
<dbReference type="GO" id="GO:0045944">
    <property type="term" value="P:positive regulation of transcription by RNA polymerase II"/>
    <property type="evidence" value="ECO:0007669"/>
    <property type="project" value="TreeGrafter"/>
</dbReference>
<dbReference type="SUPFAM" id="SSF57716">
    <property type="entry name" value="Glucocorticoid receptor-like (DNA-binding domain)"/>
    <property type="match status" value="1"/>
</dbReference>
<evidence type="ECO:0000256" key="3">
    <source>
        <dbReference type="ARBA" id="ARBA00022771"/>
    </source>
</evidence>
<dbReference type="PANTHER" id="PTHR24082">
    <property type="entry name" value="NUCLEAR HORMONE RECEPTOR"/>
    <property type="match status" value="1"/>
</dbReference>
<dbReference type="OrthoDB" id="6355676at2759"/>
<dbReference type="GO" id="GO:0030154">
    <property type="term" value="P:cell differentiation"/>
    <property type="evidence" value="ECO:0007669"/>
    <property type="project" value="TreeGrafter"/>
</dbReference>
<evidence type="ECO:0000256" key="1">
    <source>
        <dbReference type="ARBA" id="ARBA00005993"/>
    </source>
</evidence>
<evidence type="ECO:0000256" key="6">
    <source>
        <dbReference type="ARBA" id="ARBA00023125"/>
    </source>
</evidence>
<protein>
    <submittedName>
        <fullName evidence="13">Nuclear receptor domain-containing protein</fullName>
    </submittedName>
</protein>
<dbReference type="AlphaFoldDB" id="A0A0N4VAS6"/>
<dbReference type="GO" id="GO:0000978">
    <property type="term" value="F:RNA polymerase II cis-regulatory region sequence-specific DNA binding"/>
    <property type="evidence" value="ECO:0007669"/>
    <property type="project" value="TreeGrafter"/>
</dbReference>
<dbReference type="GO" id="GO:0008270">
    <property type="term" value="F:zinc ion binding"/>
    <property type="evidence" value="ECO:0007669"/>
    <property type="project" value="UniProtKB-KW"/>
</dbReference>
<evidence type="ECO:0000256" key="8">
    <source>
        <dbReference type="ARBA" id="ARBA00023170"/>
    </source>
</evidence>
<name>A0A0N4VAS6_ENTVE</name>
<keyword evidence="8" id="KW-0675">Receptor</keyword>
<comment type="similarity">
    <text evidence="1">Belongs to the nuclear hormone receptor family.</text>
</comment>
<dbReference type="Gene3D" id="3.30.50.10">
    <property type="entry name" value="Erythroid Transcription Factor GATA-1, subunit A"/>
    <property type="match status" value="1"/>
</dbReference>
<feature type="domain" description="Nuclear receptor" evidence="10">
    <location>
        <begin position="26"/>
        <end position="102"/>
    </location>
</feature>
<evidence type="ECO:0000259" key="10">
    <source>
        <dbReference type="PROSITE" id="PS51030"/>
    </source>
</evidence>
<dbReference type="PROSITE" id="PS51030">
    <property type="entry name" value="NUCLEAR_REC_DBD_2"/>
    <property type="match status" value="1"/>
</dbReference>
<evidence type="ECO:0000313" key="11">
    <source>
        <dbReference type="EMBL" id="VDD92344.1"/>
    </source>
</evidence>
<gene>
    <name evidence="11" type="ORF">EVEC_LOCUS7095</name>
</gene>
<dbReference type="EMBL" id="UXUI01008770">
    <property type="protein sequence ID" value="VDD92344.1"/>
    <property type="molecule type" value="Genomic_DNA"/>
</dbReference>
<keyword evidence="5" id="KW-0805">Transcription regulation</keyword>
<dbReference type="PANTHER" id="PTHR24082:SF283">
    <property type="entry name" value="NUCLEAR HORMONE RECEPTOR HR96"/>
    <property type="match status" value="1"/>
</dbReference>
<evidence type="ECO:0000313" key="12">
    <source>
        <dbReference type="Proteomes" id="UP000274131"/>
    </source>
</evidence>
<evidence type="ECO:0000256" key="9">
    <source>
        <dbReference type="ARBA" id="ARBA00023242"/>
    </source>
</evidence>
<dbReference type="GO" id="GO:0000122">
    <property type="term" value="P:negative regulation of transcription by RNA polymerase II"/>
    <property type="evidence" value="ECO:0007669"/>
    <property type="project" value="TreeGrafter"/>
</dbReference>
<keyword evidence="6" id="KW-0238">DNA-binding</keyword>
<proteinExistence type="inferred from homology"/>